<feature type="compositionally biased region" description="Polar residues" evidence="2">
    <location>
        <begin position="109"/>
        <end position="118"/>
    </location>
</feature>
<comment type="caution">
    <text evidence="3">The sequence shown here is derived from an EMBL/GenBank/DDBJ whole genome shotgun (WGS) entry which is preliminary data.</text>
</comment>
<keyword evidence="1" id="KW-0053">Apoptosis</keyword>
<name>A0A8T2M5T8_ASTMX</name>
<evidence type="ECO:0000313" key="4">
    <source>
        <dbReference type="Proteomes" id="UP000752171"/>
    </source>
</evidence>
<feature type="region of interest" description="Disordered" evidence="2">
    <location>
        <begin position="77"/>
        <end position="277"/>
    </location>
</feature>
<reference evidence="3 4" key="1">
    <citation type="submission" date="2021-07" db="EMBL/GenBank/DDBJ databases">
        <authorList>
            <person name="Imarazene B."/>
            <person name="Zahm M."/>
            <person name="Klopp C."/>
            <person name="Cabau C."/>
            <person name="Beille S."/>
            <person name="Jouanno E."/>
            <person name="Castinel A."/>
            <person name="Lluch J."/>
            <person name="Gil L."/>
            <person name="Kuchtly C."/>
            <person name="Lopez Roques C."/>
            <person name="Donnadieu C."/>
            <person name="Parrinello H."/>
            <person name="Journot L."/>
            <person name="Du K."/>
            <person name="Schartl M."/>
            <person name="Retaux S."/>
            <person name="Guiguen Y."/>
        </authorList>
    </citation>
    <scope>NUCLEOTIDE SEQUENCE [LARGE SCALE GENOMIC DNA]</scope>
    <source>
        <strain evidence="3">Pach_M1</strain>
        <tissue evidence="3">Testis</tissue>
    </source>
</reference>
<feature type="compositionally biased region" description="Basic and acidic residues" evidence="2">
    <location>
        <begin position="125"/>
        <end position="140"/>
    </location>
</feature>
<proteinExistence type="predicted"/>
<dbReference type="Proteomes" id="UP000752171">
    <property type="component" value="Unassembled WGS sequence"/>
</dbReference>
<evidence type="ECO:0000256" key="2">
    <source>
        <dbReference type="SAM" id="MobiDB-lite"/>
    </source>
</evidence>
<evidence type="ECO:0000313" key="3">
    <source>
        <dbReference type="EMBL" id="KAG9277045.1"/>
    </source>
</evidence>
<sequence length="526" mass="60382">MCLYKTQEYRQLTGFKFICSELFTHTDSLQKREEKHKLSKMSLTDQTAQPSPQLLLVGEKDSKRLLEVFVKRSLSLNDGAQHPHHRKHQTHKWITLDERNKRDRKHSSDTSIHLNTLNSEEDLDKYEAFSEPETERKLKPTVEQPQNKSKQKNKKVNLGRNDGSTASQKSDGKPKKWLLHFDKEKRDGKQPNKALKQESNDFRDEVLPHPPVTDELESSTEAKRPKESKKSKKSSVWKSVLGWFSRGNSEKQEDKEKEVARAEEVIPPEEPSSPPISCLPFPDVLPSGDAIIQRRRASKRRKLSLKRRSRDMGLDKATGRPCTLDLSTADHETSVKSIAEVEPTNSYYEKMSEELEKIVHEIKNSPIEENRTFLDQSLNGSSMSKEEVIKRIVALIKQEGDIIDVKLKENPTITSYFNMLSYGSFQQLADQYVQSELPRQEAQPLVAAPELVKFAFTLDFTARVASLSRHAPGHIVGFGNQYLKDRFTHKSESHPHNSDITTTEKQKQEEIHSEKEGVRSHNTEEN</sequence>
<gene>
    <name evidence="3" type="ORF">AMEX_G7029</name>
</gene>
<protein>
    <submittedName>
        <fullName evidence="3">Uncharacterized protein</fullName>
    </submittedName>
</protein>
<feature type="compositionally biased region" description="Basic residues" evidence="2">
    <location>
        <begin position="297"/>
        <end position="309"/>
    </location>
</feature>
<feature type="region of interest" description="Disordered" evidence="2">
    <location>
        <begin position="297"/>
        <end position="319"/>
    </location>
</feature>
<evidence type="ECO:0000256" key="1">
    <source>
        <dbReference type="ARBA" id="ARBA00022703"/>
    </source>
</evidence>
<accession>A0A8T2M5T8</accession>
<dbReference type="AlphaFoldDB" id="A0A8T2M5T8"/>
<feature type="compositionally biased region" description="Basic residues" evidence="2">
    <location>
        <begin position="226"/>
        <end position="235"/>
    </location>
</feature>
<organism evidence="3 4">
    <name type="scientific">Astyanax mexicanus</name>
    <name type="common">Blind cave fish</name>
    <name type="synonym">Astyanax fasciatus mexicanus</name>
    <dbReference type="NCBI Taxonomy" id="7994"/>
    <lineage>
        <taxon>Eukaryota</taxon>
        <taxon>Metazoa</taxon>
        <taxon>Chordata</taxon>
        <taxon>Craniata</taxon>
        <taxon>Vertebrata</taxon>
        <taxon>Euteleostomi</taxon>
        <taxon>Actinopterygii</taxon>
        <taxon>Neopterygii</taxon>
        <taxon>Teleostei</taxon>
        <taxon>Ostariophysi</taxon>
        <taxon>Characiformes</taxon>
        <taxon>Characoidei</taxon>
        <taxon>Acestrorhamphidae</taxon>
        <taxon>Acestrorhamphinae</taxon>
        <taxon>Astyanax</taxon>
    </lineage>
</organism>
<dbReference type="EMBL" id="JAICCE010000005">
    <property type="protein sequence ID" value="KAG9277045.1"/>
    <property type="molecule type" value="Genomic_DNA"/>
</dbReference>
<dbReference type="GO" id="GO:0006915">
    <property type="term" value="P:apoptotic process"/>
    <property type="evidence" value="ECO:0007669"/>
    <property type="project" value="UniProtKB-KW"/>
</dbReference>
<feature type="region of interest" description="Disordered" evidence="2">
    <location>
        <begin position="490"/>
        <end position="526"/>
    </location>
</feature>
<feature type="compositionally biased region" description="Basic residues" evidence="2">
    <location>
        <begin position="82"/>
        <end position="91"/>
    </location>
</feature>
<dbReference type="GO" id="GO:2001236">
    <property type="term" value="P:regulation of extrinsic apoptotic signaling pathway"/>
    <property type="evidence" value="ECO:0007669"/>
    <property type="project" value="TreeGrafter"/>
</dbReference>
<dbReference type="PANTHER" id="PTHR14965">
    <property type="entry name" value="SI:CH73-248E21.1"/>
    <property type="match status" value="1"/>
</dbReference>
<feature type="compositionally biased region" description="Basic and acidic residues" evidence="2">
    <location>
        <begin position="170"/>
        <end position="207"/>
    </location>
</feature>
<feature type="compositionally biased region" description="Basic and acidic residues" evidence="2">
    <location>
        <begin position="248"/>
        <end position="264"/>
    </location>
</feature>
<dbReference type="PANTHER" id="PTHR14965:SF9">
    <property type="entry name" value="APOPTOSIS FACILITATOR BCL-2-LIKE PROTEIN 14"/>
    <property type="match status" value="1"/>
</dbReference>